<comment type="subunit">
    <text evidence="3">Consists of at least two heavy chains and a number of intermediate and light chains.</text>
</comment>
<dbReference type="InterPro" id="IPR004273">
    <property type="entry name" value="Dynein_heavy_D6_P-loop"/>
</dbReference>
<dbReference type="FunFam" id="1.10.287.2620:FF:000001">
    <property type="entry name" value="Cytoplasmic dynein heavy chain 1"/>
    <property type="match status" value="1"/>
</dbReference>
<dbReference type="FunFam" id="3.40.50.300:FF:000517">
    <property type="entry name" value="Cytoplasmic dynein heavy chain 1"/>
    <property type="match status" value="1"/>
</dbReference>
<evidence type="ECO:0000256" key="6">
    <source>
        <dbReference type="ARBA" id="ARBA00022701"/>
    </source>
</evidence>
<evidence type="ECO:0000256" key="9">
    <source>
        <dbReference type="ARBA" id="ARBA00022840"/>
    </source>
</evidence>
<dbReference type="InterPro" id="IPR013594">
    <property type="entry name" value="Dynein_heavy_tail"/>
</dbReference>
<dbReference type="FunFam" id="3.40.50.300:FF:000071">
    <property type="entry name" value="Cytoplasmic dynein heavy chain 1"/>
    <property type="match status" value="1"/>
</dbReference>
<dbReference type="Pfam" id="PF12774">
    <property type="entry name" value="AAA_6"/>
    <property type="match status" value="1"/>
</dbReference>
<dbReference type="FunFam" id="1.20.920.30:FF:000001">
    <property type="entry name" value="Cytoplasmic dynein heavy chain 1"/>
    <property type="match status" value="1"/>
</dbReference>
<gene>
    <name evidence="18" type="ORF">BEMITA_LOCUS2148</name>
</gene>
<keyword evidence="7" id="KW-0677">Repeat</keyword>
<feature type="coiled-coil region" evidence="15">
    <location>
        <begin position="435"/>
        <end position="462"/>
    </location>
</feature>
<evidence type="ECO:0000256" key="12">
    <source>
        <dbReference type="ARBA" id="ARBA00023175"/>
    </source>
</evidence>
<dbReference type="InterPro" id="IPR027417">
    <property type="entry name" value="P-loop_NTPase"/>
</dbReference>
<dbReference type="Gene3D" id="1.20.920.30">
    <property type="match status" value="1"/>
</dbReference>
<evidence type="ECO:0000256" key="1">
    <source>
        <dbReference type="ARBA" id="ARBA00004245"/>
    </source>
</evidence>
<dbReference type="Gene3D" id="1.10.287.2620">
    <property type="match status" value="1"/>
</dbReference>
<dbReference type="GO" id="GO:0051642">
    <property type="term" value="P:centrosome localization"/>
    <property type="evidence" value="ECO:0007669"/>
    <property type="project" value="UniProtKB-ARBA"/>
</dbReference>
<dbReference type="InterPro" id="IPR013602">
    <property type="entry name" value="Dynein_heavy_linker"/>
</dbReference>
<evidence type="ECO:0000256" key="13">
    <source>
        <dbReference type="ARBA" id="ARBA00023212"/>
    </source>
</evidence>
<dbReference type="FunFam" id="3.20.180.20:FF:000002">
    <property type="entry name" value="Cytoplasmic dynein heavy chain 1"/>
    <property type="match status" value="1"/>
</dbReference>
<dbReference type="InterPro" id="IPR024743">
    <property type="entry name" value="Dynein_HC_stalk"/>
</dbReference>
<dbReference type="InterPro" id="IPR041228">
    <property type="entry name" value="Dynein_C"/>
</dbReference>
<keyword evidence="5" id="KW-0963">Cytoplasm</keyword>
<dbReference type="Pfam" id="PF12777">
    <property type="entry name" value="MT"/>
    <property type="match status" value="1"/>
</dbReference>
<dbReference type="Pfam" id="PF08385">
    <property type="entry name" value="DHC_N1"/>
    <property type="match status" value="2"/>
</dbReference>
<dbReference type="FunFam" id="3.40.50.300:FF:000122">
    <property type="entry name" value="Cytoplasmic dynein 1 heavy chain"/>
    <property type="match status" value="1"/>
</dbReference>
<comment type="subcellular location">
    <subcellularLocation>
        <location evidence="1">Cytoplasm</location>
        <location evidence="1">Cytoskeleton</location>
    </subcellularLocation>
</comment>
<dbReference type="InterPro" id="IPR043160">
    <property type="entry name" value="Dynein_C_barrel"/>
</dbReference>
<accession>A0A9P0A3H7</accession>
<feature type="domain" description="AAA+ ATPase" evidence="17">
    <location>
        <begin position="1702"/>
        <end position="1842"/>
    </location>
</feature>
<dbReference type="Pfam" id="PF18198">
    <property type="entry name" value="AAA_lid_11"/>
    <property type="match status" value="1"/>
</dbReference>
<evidence type="ECO:0000256" key="4">
    <source>
        <dbReference type="ARBA" id="ARBA00022197"/>
    </source>
</evidence>
<dbReference type="InterPro" id="IPR026983">
    <property type="entry name" value="DHC"/>
</dbReference>
<dbReference type="GO" id="GO:0051235">
    <property type="term" value="P:maintenance of location"/>
    <property type="evidence" value="ECO:0007669"/>
    <property type="project" value="UniProtKB-ARBA"/>
</dbReference>
<dbReference type="Gene3D" id="3.10.490.20">
    <property type="match status" value="1"/>
</dbReference>
<dbReference type="Pfam" id="PF12775">
    <property type="entry name" value="AAA_7"/>
    <property type="match status" value="1"/>
</dbReference>
<dbReference type="FunFam" id="1.10.8.1220:FF:000002">
    <property type="entry name" value="cytoplasmic dynein 1 heavy chain 1-like"/>
    <property type="match status" value="1"/>
</dbReference>
<dbReference type="Pfam" id="PF18199">
    <property type="entry name" value="Dynein_C"/>
    <property type="match status" value="1"/>
</dbReference>
<dbReference type="GO" id="GO:0051293">
    <property type="term" value="P:establishment of spindle localization"/>
    <property type="evidence" value="ECO:0007669"/>
    <property type="project" value="UniProtKB-ARBA"/>
</dbReference>
<dbReference type="FunFam" id="3.10.490.20:FF:000004">
    <property type="entry name" value="Cytoplasmic dynein heavy chain 2"/>
    <property type="match status" value="1"/>
</dbReference>
<dbReference type="GO" id="GO:0012505">
    <property type="term" value="C:endomembrane system"/>
    <property type="evidence" value="ECO:0007669"/>
    <property type="project" value="UniProtKB-ARBA"/>
</dbReference>
<proteinExistence type="inferred from homology"/>
<feature type="domain" description="AAA+ ATPase" evidence="17">
    <location>
        <begin position="2656"/>
        <end position="2822"/>
    </location>
</feature>
<evidence type="ECO:0000256" key="8">
    <source>
        <dbReference type="ARBA" id="ARBA00022741"/>
    </source>
</evidence>
<dbReference type="InterPro" id="IPR011704">
    <property type="entry name" value="ATPase_dyneun-rel_AAA"/>
</dbReference>
<dbReference type="FunFam" id="1.20.58.1120:FF:000003">
    <property type="entry name" value="Cytoplasmic dynein heavy chain 1"/>
    <property type="match status" value="1"/>
</dbReference>
<protein>
    <recommendedName>
        <fullName evidence="4">Dynein heavy chain, cytoplasmic</fullName>
    </recommendedName>
    <alternativeName>
        <fullName evidence="14">Dynein heavy chain, cytosolic</fullName>
    </alternativeName>
</protein>
<evidence type="ECO:0000256" key="14">
    <source>
        <dbReference type="ARBA" id="ARBA00033439"/>
    </source>
</evidence>
<dbReference type="InterPro" id="IPR041466">
    <property type="entry name" value="Dynein_AAA5_ext"/>
</dbReference>
<evidence type="ECO:0000313" key="18">
    <source>
        <dbReference type="EMBL" id="CAH0382630.1"/>
    </source>
</evidence>
<keyword evidence="6" id="KW-0493">Microtubule</keyword>
<evidence type="ECO:0000256" key="3">
    <source>
        <dbReference type="ARBA" id="ARBA00011655"/>
    </source>
</evidence>
<dbReference type="GO" id="GO:0005874">
    <property type="term" value="C:microtubule"/>
    <property type="evidence" value="ECO:0007669"/>
    <property type="project" value="UniProtKB-KW"/>
</dbReference>
<dbReference type="FunFam" id="3.40.50.300:FF:001956">
    <property type="entry name" value="Dynein cytoplasmic 1 heavy chain 1"/>
    <property type="match status" value="1"/>
</dbReference>
<feature type="coiled-coil region" evidence="15">
    <location>
        <begin position="3155"/>
        <end position="3224"/>
    </location>
</feature>
<evidence type="ECO:0000256" key="11">
    <source>
        <dbReference type="ARBA" id="ARBA00023054"/>
    </source>
</evidence>
<dbReference type="Gene3D" id="1.20.920.20">
    <property type="match status" value="3"/>
</dbReference>
<dbReference type="InterPro" id="IPR042222">
    <property type="entry name" value="Dynein_2_N"/>
</dbReference>
<keyword evidence="12" id="KW-0505">Motor protein</keyword>
<dbReference type="InterPro" id="IPR041658">
    <property type="entry name" value="AAA_lid_11"/>
</dbReference>
<evidence type="ECO:0000256" key="16">
    <source>
        <dbReference type="SAM" id="MobiDB-lite"/>
    </source>
</evidence>
<keyword evidence="8" id="KW-0547">Nucleotide-binding</keyword>
<dbReference type="SUPFAM" id="SSF52540">
    <property type="entry name" value="P-loop containing nucleoside triphosphate hydrolases"/>
    <property type="match status" value="4"/>
</dbReference>
<dbReference type="InterPro" id="IPR035699">
    <property type="entry name" value="AAA_6"/>
</dbReference>
<dbReference type="GO" id="GO:0016887">
    <property type="term" value="F:ATP hydrolysis activity"/>
    <property type="evidence" value="ECO:0007669"/>
    <property type="project" value="InterPro"/>
</dbReference>
<dbReference type="Gene3D" id="1.10.8.1220">
    <property type="match status" value="1"/>
</dbReference>
<evidence type="ECO:0000256" key="10">
    <source>
        <dbReference type="ARBA" id="ARBA00023017"/>
    </source>
</evidence>
<dbReference type="Pfam" id="PF03028">
    <property type="entry name" value="Dynein_heavy"/>
    <property type="match status" value="1"/>
</dbReference>
<dbReference type="Gene3D" id="1.20.1270.280">
    <property type="match status" value="1"/>
</dbReference>
<dbReference type="FunFam" id="3.40.50.300:FF:000373">
    <property type="entry name" value="Cytoplasmic dynein heavy chain 2"/>
    <property type="match status" value="1"/>
</dbReference>
<dbReference type="GO" id="GO:0005858">
    <property type="term" value="C:axonemal dynein complex"/>
    <property type="evidence" value="ECO:0007669"/>
    <property type="project" value="TreeGrafter"/>
</dbReference>
<dbReference type="GO" id="GO:0045505">
    <property type="term" value="F:dynein intermediate chain binding"/>
    <property type="evidence" value="ECO:0007669"/>
    <property type="project" value="InterPro"/>
</dbReference>
<dbReference type="FunFam" id="1.20.920.20:FF:000002">
    <property type="entry name" value="Cytoplasmic dynein 1 heavy chain"/>
    <property type="match status" value="1"/>
</dbReference>
<comment type="similarity">
    <text evidence="2">Belongs to the dynein heavy chain family.</text>
</comment>
<dbReference type="PANTHER" id="PTHR46532:SF4">
    <property type="entry name" value="AAA+ ATPASE DOMAIN-CONTAINING PROTEIN"/>
    <property type="match status" value="1"/>
</dbReference>
<dbReference type="GO" id="GO:0005938">
    <property type="term" value="C:cell cortex"/>
    <property type="evidence" value="ECO:0007669"/>
    <property type="project" value="UniProtKB-ARBA"/>
</dbReference>
<evidence type="ECO:0000256" key="2">
    <source>
        <dbReference type="ARBA" id="ARBA00008887"/>
    </source>
</evidence>
<feature type="region of interest" description="Disordered" evidence="16">
    <location>
        <begin position="382"/>
        <end position="403"/>
    </location>
</feature>
<organism evidence="18 19">
    <name type="scientific">Bemisia tabaci</name>
    <name type="common">Sweetpotato whitefly</name>
    <name type="synonym">Aleurodes tabaci</name>
    <dbReference type="NCBI Taxonomy" id="7038"/>
    <lineage>
        <taxon>Eukaryota</taxon>
        <taxon>Metazoa</taxon>
        <taxon>Ecdysozoa</taxon>
        <taxon>Arthropoda</taxon>
        <taxon>Hexapoda</taxon>
        <taxon>Insecta</taxon>
        <taxon>Pterygota</taxon>
        <taxon>Neoptera</taxon>
        <taxon>Paraneoptera</taxon>
        <taxon>Hemiptera</taxon>
        <taxon>Sternorrhyncha</taxon>
        <taxon>Aleyrodoidea</taxon>
        <taxon>Aleyrodidae</taxon>
        <taxon>Aleyrodinae</taxon>
        <taxon>Bemisia</taxon>
    </lineage>
</organism>
<dbReference type="Pfam" id="PF08393">
    <property type="entry name" value="DHC_N2"/>
    <property type="match status" value="1"/>
</dbReference>
<evidence type="ECO:0000256" key="5">
    <source>
        <dbReference type="ARBA" id="ARBA00022490"/>
    </source>
</evidence>
<dbReference type="Pfam" id="PF17852">
    <property type="entry name" value="Dynein_AAA_lid"/>
    <property type="match status" value="1"/>
</dbReference>
<dbReference type="FunFam" id="1.20.1270.280:FF:000004">
    <property type="entry name" value="Cytoplasmic dynein heavy chain 2"/>
    <property type="match status" value="1"/>
</dbReference>
<dbReference type="FunFam" id="1.20.140.100:FF:000002">
    <property type="entry name" value="Cytoplasmic dynein heavy chain 1"/>
    <property type="match status" value="1"/>
</dbReference>
<dbReference type="InterPro" id="IPR024317">
    <property type="entry name" value="Dynein_heavy_chain_D4_dom"/>
</dbReference>
<dbReference type="GO" id="GO:0008569">
    <property type="term" value="F:minus-end-directed microtubule motor activity"/>
    <property type="evidence" value="ECO:0007669"/>
    <property type="project" value="InterPro"/>
</dbReference>
<dbReference type="GO" id="GO:0051959">
    <property type="term" value="F:dynein light intermediate chain binding"/>
    <property type="evidence" value="ECO:0007669"/>
    <property type="project" value="InterPro"/>
</dbReference>
<dbReference type="GO" id="GO:0008090">
    <property type="term" value="P:retrograde axonal transport"/>
    <property type="evidence" value="ECO:0007669"/>
    <property type="project" value="UniProtKB-ARBA"/>
</dbReference>
<dbReference type="Gene3D" id="1.20.140.100">
    <property type="entry name" value="Dynein heavy chain, N-terminal domain 2"/>
    <property type="match status" value="1"/>
</dbReference>
<feature type="coiled-coil region" evidence="15">
    <location>
        <begin position="2960"/>
        <end position="3022"/>
    </location>
</feature>
<name>A0A9P0A3H7_BEMTA</name>
<keyword evidence="10" id="KW-0243">Dynein</keyword>
<dbReference type="GO" id="GO:1904115">
    <property type="term" value="C:axon cytoplasm"/>
    <property type="evidence" value="ECO:0007669"/>
    <property type="project" value="GOC"/>
</dbReference>
<dbReference type="GO" id="GO:0048469">
    <property type="term" value="P:cell maturation"/>
    <property type="evidence" value="ECO:0007669"/>
    <property type="project" value="UniProtKB-ARBA"/>
</dbReference>
<dbReference type="Gene3D" id="1.10.8.720">
    <property type="entry name" value="Region D6 of dynein motor"/>
    <property type="match status" value="1"/>
</dbReference>
<dbReference type="GO" id="GO:0005524">
    <property type="term" value="F:ATP binding"/>
    <property type="evidence" value="ECO:0007669"/>
    <property type="project" value="UniProtKB-KW"/>
</dbReference>
<dbReference type="InterPro" id="IPR042219">
    <property type="entry name" value="AAA_lid_11_sf"/>
</dbReference>
<reference evidence="18" key="1">
    <citation type="submission" date="2021-12" db="EMBL/GenBank/DDBJ databases">
        <authorList>
            <person name="King R."/>
        </authorList>
    </citation>
    <scope>NUCLEOTIDE SEQUENCE</scope>
</reference>
<dbReference type="SMART" id="SM00382">
    <property type="entry name" value="AAA"/>
    <property type="match status" value="4"/>
</dbReference>
<evidence type="ECO:0000313" key="19">
    <source>
        <dbReference type="Proteomes" id="UP001152759"/>
    </source>
</evidence>
<dbReference type="Gene3D" id="1.20.58.1120">
    <property type="match status" value="1"/>
</dbReference>
<dbReference type="Proteomes" id="UP001152759">
    <property type="component" value="Chromosome 1"/>
</dbReference>
<keyword evidence="19" id="KW-1185">Reference proteome</keyword>
<dbReference type="Pfam" id="PF12780">
    <property type="entry name" value="AAA_8"/>
    <property type="match status" value="1"/>
</dbReference>
<keyword evidence="9" id="KW-0067">ATP-binding</keyword>
<keyword evidence="13" id="KW-0206">Cytoskeleton</keyword>
<dbReference type="InterPro" id="IPR054354">
    <property type="entry name" value="DYNC2H1-like_lid"/>
</dbReference>
<sequence length="4275" mass="488813">MGTLVMEPSTEEHTIAIVEFNEFSQYFKKTVSVLLLEENGAYIPALNTAVEDKETQECIRKFLSDPQVATLSIQRSIIKDEDSEQAGETDEDRDKVTYHISNQVHFSSPKMASLVFVKRSSVIEADKSIQSQLRVISFNEGSPDGDKMAPSVEKKMAELEMGLLHLQQNIDIPEISLQVHPVVAHVIKKCAEEGRKPTVADFGDKVEDSSFLNQLQNGVNRWIKEIKKVTKLERDPTNGTALQEISFWLNLERALHRIQEKRESIEVALTLEILKHGKRFHATVLGTRRLMHIPFEEFEKVISQCFSVFTTWDDEYDRLQGQLREVFMKKQHEPTMKVGWRINPAHKLLQTRMDHMRRFRHQHEQLQTVIIRVLRPNFAASRTANHDQSNSVDNESKQVDSLPLDSTDTSAIEEVNLAYENVKEVDCLDMSREGTEAWEAGVARYEERIDRVEARITTHLRDQLGTAKNANEMFRIFSRFNALFVRPHIRGAIREYQTQLIQRVKDDIEALHEKFKVQYPQSKSCRMSQGRDLPPVSGSIIWVKQIDRQLTAYLRRVEDVLGKGWENHLEGQKLKHDGDSFRLKLNTADIFDDWARNVQQRNLGVSGRIFVIENTRSRSGRANVLRLKVNFHPEIITLSKEVRNLKHLGFRIPLTIMNKAHLANSLYPFAISLIESVRTYERTLEKVEDKATIIPLVAGLRKEVQNLVAEGMQMIFESYKLDGYTERLAEQVFNFQEKVEDVLVVEEQLEGYVRSLETCPYSANTFSEILAKIQHSVDDLSLRQYSNLHIWVSRLDQEVEKNLAARLKAGIEAWTDALEGKKVEIDLSMDTDAPSQPTHKPGGDPQIAASVYEVRITNQIMYLYPSIDEARFQIMQQFFAWQAVVTSQTRLQSTRYQFGLERPTSVTYRNLLTKLPGGSAVLEAAYKAIHKKIKQMTTYMDEWLTYQSLWDLQPESLYGKLGDDISLWMRCLSDVKKARTTFDTTETRKEFGPFVIDYTKVQSKVTLKYDAWHKDTLSKFGSLLGNEMFQFHTKISKSRSELEQQAIESASTSDAVEVYREGQRILERQRFQFPNNWLHVDNIEGEWGAFNEIMKRKDSSIQIQVQSLQMKIIAEDKAVEIRTNDFLSDWEKNKPVRGQLRPDEALQQLQISETKFSKLKEERDNVAKAKEALELQDPGGVSTSEDRMMVVFEELQDLRGVWSELSRIWTQIDEIREKPWLSIQPRKLRQQLDALTSQLKELPARLRQYSSYEYVNMMIVELKSDALKERHWKQLMRKLRVEWVLSDLTLGQVWDVDLQMNEAILKEIILTAQGEMALEEFLRQVRESWQTYELDLINYQSKCRLIRGWDDLFNKVKEHINSVAAMKLSPYYKVFEEEALTWEEKLNRINALFDVWIDVQRRWVYLEGIFSGSVDIKALLPVETSRFQNISSDFLNLMKKVAKSPKVMDVLNIQGVQRALERLADLLGKIQKALGEYLERERTSFPRFYFVGDEDLLEIIGNSKNIARLQKHFKKMFAGVSAILLNDDSTVITGIASREGEEAQIVVLAAQILWSEDVEAALHTISNSTASGQAKMQPLELVLSQVESTLTILADSVLQEQPPLRRRKLEHLINEFVHKRTVTRRLIHNGVSSPRSFEWLCEMRFYFDPRQNEVLRQLTIHMANAKFYYGFEYLGVQDRLVQTPLTDRCYLTMTQALEARLGGSPFGPAGTGKTESVKALGHQLGRFVLVFNCDETFDFQAMGRIFVGLCQVGAWGCFDEFNRLEERMLSAVSQQVQTIQETLKTQMDANKENITVELVGKQVRVSPDMAIFITMNPGYAGRSNLPDNLKKLFRSLAMTKPDRQLIAEVMLFSQGFRSAEKLACKIVPFFKLCDEQLSNQSHYDFGLRALKSVLVSAGNVKRDRIQRIKEHKKNAGDLNMDEASIAENLPEQEVLQLYQICNLNHGLMMVGPSGSGKSTAWRVLLRSLERYEGIEGVAHVIDPKAISKEALYGVLDPNTREWTDGLFTHILRKIIDNVRGEINKRQWIIFDGDVDPEWVENLNSVLDDNKLLTLPNGERLSLPPNVRVMFEVQDLKYATLATVSRCGMVWFSEDVLSTEMIFDNYLSRLRNIPLEEADDDSFGSFVGQKSTEPLPEDEISPSMQVQLDVAAILSSHFAPDGLVVRCLEYSMSQEHIMDFTRLRALSALFSMLNQSVRNVLEHNRSHSDFPLSHDVLERYIPKCLVYAVLWCFAGDAKLKVRSDLGDFIRSVTTTPLPPGSIIDYEVSIPSEWTPWSNRVPQIEVDTQKVAAPDVVVPTLDTVRHESLLYTWLAEHKPLVLCGPPGSGKTMTLFSALRALPDMEVVGLNFSSATTPELLLKTFDHYCEYRKTPNGVILSPVQLGKWLILFCDEMNLPDMDQYGTQRVISFLRQLVEHGGFYRPGDQAWVSLERIQFVGACNPPTDPGRKPLSHRFLRHVPVIYVDYPGETSLKQIYGTFSRAMLRMIPSLRTYAEPLTNAMVEFYLASQERFTQDMQPHYVYSPREMTRWVRGICEAIRPLENLSVEGLVRLWAHEALRLFQDRLVDDTERRWTNENIDVVALKHFPSVSKEEALARPILFSNWLSKDYVPVDRKQLRDYVKARLKVFYDEELDVPLVLFDEVLDHVLRIDRIFRQPQGHLLLIGVSGAGKTTLSRFVAFMNGLSVFQIRAHNKYTAEDFDEDLRSVLRRSGCKNEKIAFILDESNVLESGFLERMNTLLANGEVPGLFEGDEYTTLMTQCKEGAQREGLMLDSNEELYKWFTGQVMKNLHVVFTMNPSSEGLKDRAATSPALFNRCVLNWFGDWSDSALYQVGFEFTNKLDLDGSTNWKAPDFFPAACNLVSNTPTHRDAVINACVYVHQTLHRANARVAKRGGRTMAITPRERPLKVGKNNKYIRIRKFAQSVARHYLDFINHFVKLHREKCSELEEQQLHLNVGLSKIAETVEQVEEMQKSLAVKSRELQAKNEAANAKLKQMVKDQQEAEQKKVQSQEIQSEIEKQTVEIAQKREFVMADLAQVEPAVIEAQQAVKEIRKQQLVEVRSMANPPAVVKLALESICLLLGESANDWKAIRAVVMRENFINSIVSNFYTENITDEVREKMHSRYMSNPDYTFEKVNRASMACGPMVKWAIAQVSYADMLKKVEPLREELQSLEIQANENKEKGEETKALIAQLEKSISSYKEEYAQLISQAQAIKSDLENVQAKVDRSIALLKSLGIERGRWEASSETFKSQMATIIGDVLLSSAYLAYAGYFDQHYRHNLFATWCHHLTQAGLQFRPDIALTEYLSNPDERLRWQANALPSDDLCTENAIMLKRFNRYPLIIDPSGQATEFILNEFKDRKITKTSFLDDSFRKNLESALRFGNPLLVQDVENYDPILNPVLNRELRRTGGRVLITLGDQDIDLSPSFVIFLSTRDPTVEFPPDICSRVTFVNFTVTRSSLQSQCLNRVLKAERPDIDAKRSDLLKLQGEFHLRLRQLEKSLLQALNEAKGKILDDNSACSNMYFTMESLNQIHFLYQYALKFFLDIFSSVLFNNPNLKGINDHTSRLNQITKDLFRVGYERVARGMLHTDRITLAILLCRIYLKGLPTEPTLDTELPVFKNLSQKIEEMPEFGAWLQQGSPEQCVPVLWEEEKPLSPITVAMYQLLIIQTFRGDRVIAAAQIFVSAVLGEHFMFAAEKELDLGAIVENEIQANAPVLLCSVPGYDASSRVDDLAAELSKPIASIAIGSTEGFNQATNVINVAVRSGKWVLLKNVHLAPQWLVQLEKKLHSLQPHTSFRLFLTMEINPKVPVNLLRAGRIFVFEPPPGIRANLLRTFSTGRTNLPPEKVPWDALVTLLSQCIYGGKIDNDFDQRLLTSFLTKLFTPRSFEADFALVANVDGVAGGPTGNRHITMPDGARRDQFLHWIESLADRQTPSWLGLPNNAEKVLLTTRGTDLVSKLLKMQQLEDEDELAYSMEESSRLDTTGEKILDGRPAWMRTLHNSATTWLELLPRTLQTLKRTVENIKDPLYRYFEREVNSGSKLLRDVIHDLEDVSLICQGEKKQTNYHRTILSDLVKGIIPSGWRRYTVPRGCTVIQWITDFSFRIKQLQKVSELVSQKGAKEIKTFPVWLGGLLNPEAYITATRQCIAQANSWSLEELVLDVTITSPDAPNATCQTDECSFGVVGLKLQGAQCRNNQLLLTSTIMMDLPTVLLRWIRASPIGEVSPGKLSLPVYLNSTRTELLFTVDLNIASGQDPHSFYERGVALLTSTALN</sequence>
<dbReference type="CDD" id="cd00009">
    <property type="entry name" value="AAA"/>
    <property type="match status" value="2"/>
</dbReference>
<dbReference type="InterPro" id="IPR003593">
    <property type="entry name" value="AAA+_ATPase"/>
</dbReference>
<dbReference type="Pfam" id="PF22597">
    <property type="entry name" value="DYN_lid"/>
    <property type="match status" value="1"/>
</dbReference>
<dbReference type="GO" id="GO:0000776">
    <property type="term" value="C:kinetochore"/>
    <property type="evidence" value="ECO:0007669"/>
    <property type="project" value="UniProtKB-ARBA"/>
</dbReference>
<dbReference type="Gene3D" id="3.40.50.300">
    <property type="entry name" value="P-loop containing nucleotide triphosphate hydrolases"/>
    <property type="match status" value="5"/>
</dbReference>
<evidence type="ECO:0000256" key="15">
    <source>
        <dbReference type="SAM" id="Coils"/>
    </source>
</evidence>
<dbReference type="Gene3D" id="1.10.472.130">
    <property type="match status" value="1"/>
</dbReference>
<dbReference type="Pfam" id="PF12781">
    <property type="entry name" value="AAA_9"/>
    <property type="match status" value="1"/>
</dbReference>
<dbReference type="FunFam" id="1.10.472.130:FF:000002">
    <property type="entry name" value="Cytoplasmic dynein heavy chain 1"/>
    <property type="match status" value="1"/>
</dbReference>
<evidence type="ECO:0000256" key="7">
    <source>
        <dbReference type="ARBA" id="ARBA00022737"/>
    </source>
</evidence>
<dbReference type="InterPro" id="IPR035706">
    <property type="entry name" value="AAA_9"/>
</dbReference>
<dbReference type="EMBL" id="OU963862">
    <property type="protein sequence ID" value="CAH0382630.1"/>
    <property type="molecule type" value="Genomic_DNA"/>
</dbReference>
<dbReference type="Pfam" id="PF07728">
    <property type="entry name" value="AAA_5"/>
    <property type="match status" value="1"/>
</dbReference>
<dbReference type="GO" id="GO:0072384">
    <property type="term" value="P:organelle transport along microtubule"/>
    <property type="evidence" value="ECO:0007669"/>
    <property type="project" value="UniProtKB-ARBA"/>
</dbReference>
<keyword evidence="11 15" id="KW-0175">Coiled coil</keyword>
<evidence type="ECO:0000259" key="17">
    <source>
        <dbReference type="SMART" id="SM00382"/>
    </source>
</evidence>
<dbReference type="PANTHER" id="PTHR46532">
    <property type="entry name" value="MALE FERTILITY FACTOR KL5"/>
    <property type="match status" value="1"/>
</dbReference>
<feature type="compositionally biased region" description="Polar residues" evidence="16">
    <location>
        <begin position="382"/>
        <end position="393"/>
    </location>
</feature>
<feature type="domain" description="AAA+ ATPase" evidence="17">
    <location>
        <begin position="1943"/>
        <end position="2094"/>
    </location>
</feature>
<feature type="domain" description="AAA+ ATPase" evidence="17">
    <location>
        <begin position="2314"/>
        <end position="2464"/>
    </location>
</feature>